<accession>X0ZZV4</accession>
<proteinExistence type="predicted"/>
<protein>
    <submittedName>
        <fullName evidence="2">Uncharacterized protein</fullName>
    </submittedName>
</protein>
<evidence type="ECO:0000256" key="1">
    <source>
        <dbReference type="SAM" id="MobiDB-lite"/>
    </source>
</evidence>
<sequence length="124" mass="13728">MKNENQEVVEQDLTESIILDPEFTKWVHAVDEMERKERENTSEALAGPQIQTGVTPEHPLSSIVAQIEQLRSQNPKVRAALLNLNQAVQDDTAAHRASMAQQQTPGRVQPVAPQPAIGTGFPQR</sequence>
<gene>
    <name evidence="2" type="ORF">S01H4_34801</name>
</gene>
<feature type="region of interest" description="Disordered" evidence="1">
    <location>
        <begin position="34"/>
        <end position="56"/>
    </location>
</feature>
<evidence type="ECO:0000313" key="2">
    <source>
        <dbReference type="EMBL" id="GAG75089.1"/>
    </source>
</evidence>
<dbReference type="EMBL" id="BART01018433">
    <property type="protein sequence ID" value="GAG75089.1"/>
    <property type="molecule type" value="Genomic_DNA"/>
</dbReference>
<comment type="caution">
    <text evidence="2">The sequence shown here is derived from an EMBL/GenBank/DDBJ whole genome shotgun (WGS) entry which is preliminary data.</text>
</comment>
<dbReference type="AlphaFoldDB" id="X0ZZV4"/>
<organism evidence="2">
    <name type="scientific">marine sediment metagenome</name>
    <dbReference type="NCBI Taxonomy" id="412755"/>
    <lineage>
        <taxon>unclassified sequences</taxon>
        <taxon>metagenomes</taxon>
        <taxon>ecological metagenomes</taxon>
    </lineage>
</organism>
<feature type="region of interest" description="Disordered" evidence="1">
    <location>
        <begin position="91"/>
        <end position="124"/>
    </location>
</feature>
<name>X0ZZV4_9ZZZZ</name>
<reference evidence="2" key="1">
    <citation type="journal article" date="2014" name="Front. Microbiol.">
        <title>High frequency of phylogenetically diverse reductive dehalogenase-homologous genes in deep subseafloor sedimentary metagenomes.</title>
        <authorList>
            <person name="Kawai M."/>
            <person name="Futagami T."/>
            <person name="Toyoda A."/>
            <person name="Takaki Y."/>
            <person name="Nishi S."/>
            <person name="Hori S."/>
            <person name="Arai W."/>
            <person name="Tsubouchi T."/>
            <person name="Morono Y."/>
            <person name="Uchiyama I."/>
            <person name="Ito T."/>
            <person name="Fujiyama A."/>
            <person name="Inagaki F."/>
            <person name="Takami H."/>
        </authorList>
    </citation>
    <scope>NUCLEOTIDE SEQUENCE</scope>
    <source>
        <strain evidence="2">Expedition CK06-06</strain>
    </source>
</reference>